<feature type="transmembrane region" description="Helical" evidence="1">
    <location>
        <begin position="145"/>
        <end position="166"/>
    </location>
</feature>
<dbReference type="GO" id="GO:0052621">
    <property type="term" value="F:diguanylate cyclase activity"/>
    <property type="evidence" value="ECO:0007669"/>
    <property type="project" value="TreeGrafter"/>
</dbReference>
<dbReference type="OrthoDB" id="9759607at2"/>
<dbReference type="SUPFAM" id="SSF55073">
    <property type="entry name" value="Nucleotide cyclase"/>
    <property type="match status" value="1"/>
</dbReference>
<dbReference type="RefSeq" id="WP_090842809.1">
    <property type="nucleotide sequence ID" value="NZ_FNIL01000005.1"/>
</dbReference>
<dbReference type="InterPro" id="IPR000160">
    <property type="entry name" value="GGDEF_dom"/>
</dbReference>
<evidence type="ECO:0000256" key="1">
    <source>
        <dbReference type="SAM" id="Phobius"/>
    </source>
</evidence>
<keyword evidence="5" id="KW-1185">Reference proteome</keyword>
<dbReference type="Gene3D" id="3.30.450.20">
    <property type="entry name" value="PAS domain"/>
    <property type="match status" value="1"/>
</dbReference>
<dbReference type="Pfam" id="PF00989">
    <property type="entry name" value="PAS"/>
    <property type="match status" value="1"/>
</dbReference>
<dbReference type="InterPro" id="IPR035965">
    <property type="entry name" value="PAS-like_dom_sf"/>
</dbReference>
<gene>
    <name evidence="4" type="ORF">SAMN04488053_10585</name>
</gene>
<accession>A0A1H0FTR2</accession>
<reference evidence="5" key="1">
    <citation type="submission" date="2016-10" db="EMBL/GenBank/DDBJ databases">
        <authorList>
            <person name="Varghese N."/>
            <person name="Submissions S."/>
        </authorList>
    </citation>
    <scope>NUCLEOTIDE SEQUENCE [LARGE SCALE GENOMIC DNA]</scope>
    <source>
        <strain evidence="5">CGMCC 1.10369</strain>
    </source>
</reference>
<dbReference type="PROSITE" id="PS50887">
    <property type="entry name" value="GGDEF"/>
    <property type="match status" value="1"/>
</dbReference>
<feature type="transmembrane region" description="Helical" evidence="1">
    <location>
        <begin position="6"/>
        <end position="28"/>
    </location>
</feature>
<feature type="transmembrane region" description="Helical" evidence="1">
    <location>
        <begin position="72"/>
        <end position="92"/>
    </location>
</feature>
<dbReference type="InterPro" id="IPR000014">
    <property type="entry name" value="PAS"/>
</dbReference>
<dbReference type="CDD" id="cd01949">
    <property type="entry name" value="GGDEF"/>
    <property type="match status" value="1"/>
</dbReference>
<dbReference type="GO" id="GO:1902201">
    <property type="term" value="P:negative regulation of bacterial-type flagellum-dependent cell motility"/>
    <property type="evidence" value="ECO:0007669"/>
    <property type="project" value="TreeGrafter"/>
</dbReference>
<dbReference type="InterPro" id="IPR043128">
    <property type="entry name" value="Rev_trsase/Diguanyl_cyclase"/>
</dbReference>
<dbReference type="SMART" id="SM00091">
    <property type="entry name" value="PAS"/>
    <property type="match status" value="1"/>
</dbReference>
<proteinExistence type="predicted"/>
<dbReference type="GO" id="GO:0043709">
    <property type="term" value="P:cell adhesion involved in single-species biofilm formation"/>
    <property type="evidence" value="ECO:0007669"/>
    <property type="project" value="TreeGrafter"/>
</dbReference>
<dbReference type="PANTHER" id="PTHR45138">
    <property type="entry name" value="REGULATORY COMPONENTS OF SENSORY TRANSDUCTION SYSTEM"/>
    <property type="match status" value="1"/>
</dbReference>
<organism evidence="4 5">
    <name type="scientific">Alkalicoccus daliensis</name>
    <dbReference type="NCBI Taxonomy" id="745820"/>
    <lineage>
        <taxon>Bacteria</taxon>
        <taxon>Bacillati</taxon>
        <taxon>Bacillota</taxon>
        <taxon>Bacilli</taxon>
        <taxon>Bacillales</taxon>
        <taxon>Bacillaceae</taxon>
        <taxon>Alkalicoccus</taxon>
    </lineage>
</organism>
<keyword evidence="1" id="KW-0812">Transmembrane</keyword>
<dbReference type="Proteomes" id="UP000198778">
    <property type="component" value="Unassembled WGS sequence"/>
</dbReference>
<dbReference type="SUPFAM" id="SSF55785">
    <property type="entry name" value="PYP-like sensor domain (PAS domain)"/>
    <property type="match status" value="1"/>
</dbReference>
<evidence type="ECO:0000259" key="2">
    <source>
        <dbReference type="PROSITE" id="PS50112"/>
    </source>
</evidence>
<dbReference type="NCBIfam" id="TIGR00254">
    <property type="entry name" value="GGDEF"/>
    <property type="match status" value="1"/>
</dbReference>
<dbReference type="CDD" id="cd00130">
    <property type="entry name" value="PAS"/>
    <property type="match status" value="1"/>
</dbReference>
<feature type="domain" description="PAS" evidence="2">
    <location>
        <begin position="240"/>
        <end position="278"/>
    </location>
</feature>
<protein>
    <submittedName>
        <fullName evidence="4">Diguanylate cyclase (GGDEF) domain-containing protein</fullName>
    </submittedName>
</protein>
<feature type="transmembrane region" description="Helical" evidence="1">
    <location>
        <begin position="178"/>
        <end position="199"/>
    </location>
</feature>
<feature type="transmembrane region" description="Helical" evidence="1">
    <location>
        <begin position="40"/>
        <end position="60"/>
    </location>
</feature>
<dbReference type="Pfam" id="PF00990">
    <property type="entry name" value="GGDEF"/>
    <property type="match status" value="1"/>
</dbReference>
<dbReference type="GO" id="GO:0005886">
    <property type="term" value="C:plasma membrane"/>
    <property type="evidence" value="ECO:0007669"/>
    <property type="project" value="TreeGrafter"/>
</dbReference>
<evidence type="ECO:0000313" key="5">
    <source>
        <dbReference type="Proteomes" id="UP000198778"/>
    </source>
</evidence>
<dbReference type="AlphaFoldDB" id="A0A1H0FTR2"/>
<evidence type="ECO:0000313" key="4">
    <source>
        <dbReference type="EMBL" id="SDN98058.1"/>
    </source>
</evidence>
<dbReference type="InterPro" id="IPR029787">
    <property type="entry name" value="Nucleotide_cyclase"/>
</dbReference>
<dbReference type="FunFam" id="3.30.70.270:FF:000001">
    <property type="entry name" value="Diguanylate cyclase domain protein"/>
    <property type="match status" value="1"/>
</dbReference>
<dbReference type="InterPro" id="IPR050469">
    <property type="entry name" value="Diguanylate_Cyclase"/>
</dbReference>
<dbReference type="Gene3D" id="3.30.70.270">
    <property type="match status" value="1"/>
</dbReference>
<name>A0A1H0FTR2_9BACI</name>
<dbReference type="EMBL" id="FNIL01000005">
    <property type="protein sequence ID" value="SDN98058.1"/>
    <property type="molecule type" value="Genomic_DNA"/>
</dbReference>
<dbReference type="STRING" id="745820.SAMN04488053_10585"/>
<dbReference type="InterPro" id="IPR013767">
    <property type="entry name" value="PAS_fold"/>
</dbReference>
<dbReference type="Pfam" id="PF16927">
    <property type="entry name" value="HisKA_7TM"/>
    <property type="match status" value="1"/>
</dbReference>
<evidence type="ECO:0000259" key="3">
    <source>
        <dbReference type="PROSITE" id="PS50887"/>
    </source>
</evidence>
<feature type="transmembrane region" description="Helical" evidence="1">
    <location>
        <begin position="104"/>
        <end position="125"/>
    </location>
</feature>
<keyword evidence="1" id="KW-1133">Transmembrane helix</keyword>
<keyword evidence="1" id="KW-0472">Membrane</keyword>
<dbReference type="PROSITE" id="PS50112">
    <property type="entry name" value="PAS"/>
    <property type="match status" value="1"/>
</dbReference>
<dbReference type="SMART" id="SM00267">
    <property type="entry name" value="GGDEF"/>
    <property type="match status" value="1"/>
</dbReference>
<dbReference type="InterPro" id="IPR031621">
    <property type="entry name" value="HisKA_7TM"/>
</dbReference>
<feature type="domain" description="GGDEF" evidence="3">
    <location>
        <begin position="382"/>
        <end position="515"/>
    </location>
</feature>
<dbReference type="GO" id="GO:0006355">
    <property type="term" value="P:regulation of DNA-templated transcription"/>
    <property type="evidence" value="ECO:0007669"/>
    <property type="project" value="InterPro"/>
</dbReference>
<dbReference type="PANTHER" id="PTHR45138:SF9">
    <property type="entry name" value="DIGUANYLATE CYCLASE DGCM-RELATED"/>
    <property type="match status" value="1"/>
</dbReference>
<sequence>MDLKLTAYITLICTSGVFNLFLGTYVLLKRHYFTKIANFFVLYTFLITIYCFAAAFGLMATTLEEIKFWTTVQYIGLAFSPPAGLLFIRYYLGKRITKRGTAALMSFSAVTLLLVATNDVHHFHYRVFDVHPSMGLPYITQEIGIWYMIYGTFIFSCMFAAFLMLVSRWKETEKTYRPQLIALMISQLVPMCTAFVYLIGATPPGIDPVPTVLWISSALLLWSTTASRLFTIMPIAKESIFHSIHDGVIVLDSRNQIIEFNQASSRMFNFLKRSLLGRDFSSVWIEACGEPFPAAMTDTSCTQEFEFSEFPKKVYQIRTSPLMQGSAKKGMLLIFSDFTELKQLQWKLEHQAYYDELTNVYNRRAFFQHSEKMFIEAQKNAVPFTVILTDIDFFKSVNDTYGHDTGDEVLKHVVNSCQEQLSEDILFARYGGEEFVVAVSGKTLLEVEALANQLRENLACQPVSFPTGPITVTLSSGVAAVTAEDKTLSQLLIKADKALYQAKEAGRNKVHVYTALQAESSI</sequence>